<feature type="domain" description="PTS EIIA type-1" evidence="7">
    <location>
        <begin position="19"/>
        <end position="123"/>
    </location>
</feature>
<dbReference type="EMBL" id="FQZG01000028">
    <property type="protein sequence ID" value="SHJ12595.1"/>
    <property type="molecule type" value="Genomic_DNA"/>
</dbReference>
<name>A0A1M6GRK5_9ACTN</name>
<accession>A0A1M6GRK5</accession>
<keyword evidence="4" id="KW-0808">Transferase</keyword>
<evidence type="ECO:0000313" key="8">
    <source>
        <dbReference type="EMBL" id="SHJ12595.1"/>
    </source>
</evidence>
<evidence type="ECO:0000313" key="9">
    <source>
        <dbReference type="Proteomes" id="UP000184512"/>
    </source>
</evidence>
<reference evidence="8 9" key="1">
    <citation type="submission" date="2016-11" db="EMBL/GenBank/DDBJ databases">
        <authorList>
            <person name="Jaros S."/>
            <person name="Januszkiewicz K."/>
            <person name="Wedrychowicz H."/>
        </authorList>
    </citation>
    <scope>NUCLEOTIDE SEQUENCE [LARGE SCALE GENOMIC DNA]</scope>
    <source>
        <strain evidence="8 9">DSM 12906</strain>
    </source>
</reference>
<dbReference type="InterPro" id="IPR011055">
    <property type="entry name" value="Dup_hybrid_motif"/>
</dbReference>
<dbReference type="STRING" id="1123357.SAMN02745244_01766"/>
<evidence type="ECO:0000256" key="3">
    <source>
        <dbReference type="ARBA" id="ARBA00022597"/>
    </source>
</evidence>
<evidence type="ECO:0000256" key="1">
    <source>
        <dbReference type="ARBA" id="ARBA00004496"/>
    </source>
</evidence>
<dbReference type="NCBIfam" id="TIGR00830">
    <property type="entry name" value="PTBA"/>
    <property type="match status" value="1"/>
</dbReference>
<dbReference type="AlphaFoldDB" id="A0A1M6GRK5"/>
<dbReference type="PROSITE" id="PS51093">
    <property type="entry name" value="PTS_EIIA_TYPE_1"/>
    <property type="match status" value="1"/>
</dbReference>
<keyword evidence="9" id="KW-1185">Reference proteome</keyword>
<dbReference type="Proteomes" id="UP000184512">
    <property type="component" value="Unassembled WGS sequence"/>
</dbReference>
<organism evidence="8 9">
    <name type="scientific">Tessaracoccus bendigoensis DSM 12906</name>
    <dbReference type="NCBI Taxonomy" id="1123357"/>
    <lineage>
        <taxon>Bacteria</taxon>
        <taxon>Bacillati</taxon>
        <taxon>Actinomycetota</taxon>
        <taxon>Actinomycetes</taxon>
        <taxon>Propionibacteriales</taxon>
        <taxon>Propionibacteriaceae</taxon>
        <taxon>Tessaracoccus</taxon>
    </lineage>
</organism>
<evidence type="ECO:0000256" key="5">
    <source>
        <dbReference type="ARBA" id="ARBA00022683"/>
    </source>
</evidence>
<dbReference type="PANTHER" id="PTHR45008:SF1">
    <property type="entry name" value="PTS SYSTEM GLUCOSE-SPECIFIC EIIA COMPONENT"/>
    <property type="match status" value="1"/>
</dbReference>
<protein>
    <submittedName>
        <fullName evidence="8">PTS system, glucose-specific IIA component</fullName>
    </submittedName>
</protein>
<dbReference type="InterPro" id="IPR050890">
    <property type="entry name" value="PTS_EIIA_component"/>
</dbReference>
<keyword evidence="5" id="KW-0598">Phosphotransferase system</keyword>
<dbReference type="RefSeq" id="WP_073187238.1">
    <property type="nucleotide sequence ID" value="NZ_FQZG01000028.1"/>
</dbReference>
<gene>
    <name evidence="8" type="ORF">SAMN02745244_01766</name>
</gene>
<keyword evidence="3" id="KW-0762">Sugar transport</keyword>
<keyword evidence="6" id="KW-0418">Kinase</keyword>
<dbReference type="InterPro" id="IPR001127">
    <property type="entry name" value="PTS_EIIA_1_perm"/>
</dbReference>
<dbReference type="Pfam" id="PF00358">
    <property type="entry name" value="PTS_EIIA_1"/>
    <property type="match status" value="1"/>
</dbReference>
<dbReference type="GO" id="GO:0009401">
    <property type="term" value="P:phosphoenolpyruvate-dependent sugar phosphotransferase system"/>
    <property type="evidence" value="ECO:0007669"/>
    <property type="project" value="UniProtKB-KW"/>
</dbReference>
<proteinExistence type="predicted"/>
<evidence type="ECO:0000259" key="7">
    <source>
        <dbReference type="PROSITE" id="PS51093"/>
    </source>
</evidence>
<dbReference type="Gene3D" id="2.70.70.10">
    <property type="entry name" value="Glucose Permease (Domain IIA)"/>
    <property type="match status" value="1"/>
</dbReference>
<dbReference type="GO" id="GO:0016301">
    <property type="term" value="F:kinase activity"/>
    <property type="evidence" value="ECO:0007669"/>
    <property type="project" value="UniProtKB-KW"/>
</dbReference>
<dbReference type="SUPFAM" id="SSF51261">
    <property type="entry name" value="Duplicated hybrid motif"/>
    <property type="match status" value="1"/>
</dbReference>
<dbReference type="PANTHER" id="PTHR45008">
    <property type="entry name" value="PTS SYSTEM GLUCOSE-SPECIFIC EIIA COMPONENT"/>
    <property type="match status" value="1"/>
</dbReference>
<comment type="subcellular location">
    <subcellularLocation>
        <location evidence="1">Cytoplasm</location>
    </subcellularLocation>
</comment>
<dbReference type="GO" id="GO:0005737">
    <property type="term" value="C:cytoplasm"/>
    <property type="evidence" value="ECO:0007669"/>
    <property type="project" value="UniProtKB-SubCell"/>
</dbReference>
<evidence type="ECO:0000256" key="6">
    <source>
        <dbReference type="ARBA" id="ARBA00022777"/>
    </source>
</evidence>
<dbReference type="OrthoDB" id="9797715at2"/>
<evidence type="ECO:0000256" key="2">
    <source>
        <dbReference type="ARBA" id="ARBA00022448"/>
    </source>
</evidence>
<keyword evidence="2" id="KW-0813">Transport</keyword>
<sequence length="148" mass="15645">MPLLSPCDGRVVAIADVRDPTFSAQLVGPGVGIEPVDGRQVVVAPADGKLLKLDPHAFILLVDDSVGVLVHLGINTVRLEGRLFDVLAEQGQSVQAGEPIVAWDPSKITDPDMEGTVVVVLMDQAADSISSDVIGRDIVAGTPLFEWR</sequence>
<evidence type="ECO:0000256" key="4">
    <source>
        <dbReference type="ARBA" id="ARBA00022679"/>
    </source>
</evidence>